<feature type="region of interest" description="Disordered" evidence="1">
    <location>
        <begin position="401"/>
        <end position="431"/>
    </location>
</feature>
<evidence type="ECO:0000313" key="3">
    <source>
        <dbReference type="Proteomes" id="UP000095023"/>
    </source>
</evidence>
<evidence type="ECO:0000313" key="2">
    <source>
        <dbReference type="EMBL" id="ODV92396.1"/>
    </source>
</evidence>
<feature type="compositionally biased region" description="Basic and acidic residues" evidence="1">
    <location>
        <begin position="228"/>
        <end position="249"/>
    </location>
</feature>
<accession>A0A1E4TKW1</accession>
<evidence type="ECO:0000256" key="1">
    <source>
        <dbReference type="SAM" id="MobiDB-lite"/>
    </source>
</evidence>
<keyword evidence="3" id="KW-1185">Reference proteome</keyword>
<organism evidence="2 3">
    <name type="scientific">Tortispora caseinolytica NRRL Y-17796</name>
    <dbReference type="NCBI Taxonomy" id="767744"/>
    <lineage>
        <taxon>Eukaryota</taxon>
        <taxon>Fungi</taxon>
        <taxon>Dikarya</taxon>
        <taxon>Ascomycota</taxon>
        <taxon>Saccharomycotina</taxon>
        <taxon>Trigonopsidomycetes</taxon>
        <taxon>Trigonopsidales</taxon>
        <taxon>Trigonopsidaceae</taxon>
        <taxon>Tortispora</taxon>
    </lineage>
</organism>
<dbReference type="EMBL" id="KV453841">
    <property type="protein sequence ID" value="ODV92396.1"/>
    <property type="molecule type" value="Genomic_DNA"/>
</dbReference>
<sequence>MHWTIFGLPNQILAPKRNHYDYYRPPPFADLSTPIFSGSFRRAVILGQQKHSIGCPTDKIAHGGRVQGMADRILTSCTNLDGVSGFHVAPLPDEVLLQCVARSVSAVLDEPWELIAVSLSNFSYDKSSPKSSTDWCSSLAASYESISDRSQRSPRFDPLIQCRSKSVHNCSQAFTCSSCAASVLQDIKSMTHQTFETANDPLADTLEEIKWAHRSRLRILRKIVQKMEKREEDKQRSRDNQQPDGEHSENAASIQGRLSIEDLVHRPDHYKSVYKESLLPNGDILLRQTVKRISDVFMRATDVYGALVPYDIPALSLYSSGDASESLFSKYYCEPKGQEVVFDGVSYSMQTVPQSPLLFYKPHVAQPEYSHRVCPDFATVASSHQYEAHFCQYQHDRRTSLPDTSDEFAERQGPEGSYDKINTDHTYDDNSTKDQLRLHNGNVAACEVWYHKTVLTKAAAENTSRSIE</sequence>
<feature type="region of interest" description="Disordered" evidence="1">
    <location>
        <begin position="228"/>
        <end position="252"/>
    </location>
</feature>
<dbReference type="AlphaFoldDB" id="A0A1E4TKW1"/>
<feature type="compositionally biased region" description="Basic and acidic residues" evidence="1">
    <location>
        <begin position="408"/>
        <end position="431"/>
    </location>
</feature>
<name>A0A1E4TKW1_9ASCO</name>
<protein>
    <submittedName>
        <fullName evidence="2">Uncharacterized protein</fullName>
    </submittedName>
</protein>
<gene>
    <name evidence="2" type="ORF">CANCADRAFT_56068</name>
</gene>
<proteinExistence type="predicted"/>
<reference evidence="3" key="1">
    <citation type="submission" date="2016-02" db="EMBL/GenBank/DDBJ databases">
        <title>Comparative genomics of biotechnologically important yeasts.</title>
        <authorList>
            <consortium name="DOE Joint Genome Institute"/>
            <person name="Riley R."/>
            <person name="Haridas S."/>
            <person name="Wolfe K.H."/>
            <person name="Lopes M.R."/>
            <person name="Hittinger C.T."/>
            <person name="Goker M."/>
            <person name="Salamov A."/>
            <person name="Wisecaver J."/>
            <person name="Long T.M."/>
            <person name="Aerts A.L."/>
            <person name="Barry K."/>
            <person name="Choi C."/>
            <person name="Clum A."/>
            <person name="Coughlan A.Y."/>
            <person name="Deshpande S."/>
            <person name="Douglass A.P."/>
            <person name="Hanson S.J."/>
            <person name="Klenk H.-P."/>
            <person name="Labutti K."/>
            <person name="Lapidus A."/>
            <person name="Lindquist E."/>
            <person name="Lipzen A."/>
            <person name="Meier-Kolthoff J.P."/>
            <person name="Ohm R.A."/>
            <person name="Otillar R.P."/>
            <person name="Pangilinan J."/>
            <person name="Peng Y."/>
            <person name="Rokas A."/>
            <person name="Rosa C.A."/>
            <person name="Scheuner C."/>
            <person name="Sibirny A.A."/>
            <person name="Slot J.C."/>
            <person name="Stielow J.B."/>
            <person name="Sun H."/>
            <person name="Kurtzman C.P."/>
            <person name="Blackwell M."/>
            <person name="Jeffries T.W."/>
            <person name="Grigoriev I.V."/>
        </authorList>
    </citation>
    <scope>NUCLEOTIDE SEQUENCE [LARGE SCALE GENOMIC DNA]</scope>
    <source>
        <strain evidence="3">NRRL Y-17796</strain>
    </source>
</reference>
<dbReference type="Proteomes" id="UP000095023">
    <property type="component" value="Unassembled WGS sequence"/>
</dbReference>